<dbReference type="InterPro" id="IPR027417">
    <property type="entry name" value="P-loop_NTPase"/>
</dbReference>
<dbReference type="Proteomes" id="UP000001542">
    <property type="component" value="Unassembled WGS sequence"/>
</dbReference>
<evidence type="ECO:0000256" key="3">
    <source>
        <dbReference type="ARBA" id="ARBA00018863"/>
    </source>
</evidence>
<evidence type="ECO:0000256" key="11">
    <source>
        <dbReference type="ARBA" id="ARBA00023212"/>
    </source>
</evidence>
<dbReference type="GO" id="GO:0005930">
    <property type="term" value="C:axoneme"/>
    <property type="evidence" value="ECO:0000318"/>
    <property type="project" value="GO_Central"/>
</dbReference>
<organism evidence="13 14">
    <name type="scientific">Trichomonas vaginalis (strain ATCC PRA-98 / G3)</name>
    <dbReference type="NCBI Taxonomy" id="412133"/>
    <lineage>
        <taxon>Eukaryota</taxon>
        <taxon>Metamonada</taxon>
        <taxon>Parabasalia</taxon>
        <taxon>Trichomonadida</taxon>
        <taxon>Trichomonadidae</taxon>
        <taxon>Trichomonas</taxon>
    </lineage>
</organism>
<evidence type="ECO:0000256" key="8">
    <source>
        <dbReference type="ARBA" id="ARBA00023017"/>
    </source>
</evidence>
<keyword evidence="12" id="KW-0966">Cell projection</keyword>
<dbReference type="Gene3D" id="3.40.50.300">
    <property type="entry name" value="P-loop containing nucleotide triphosphate hydrolases"/>
    <property type="match status" value="1"/>
</dbReference>
<gene>
    <name evidence="13" type="ORF">TVAG_407890</name>
</gene>
<dbReference type="STRING" id="5722.A2FNM0"/>
<dbReference type="SUPFAM" id="SSF52540">
    <property type="entry name" value="P-loop containing nucleoside triphosphate hydrolases"/>
    <property type="match status" value="1"/>
</dbReference>
<dbReference type="OrthoDB" id="10263060at2759"/>
<keyword evidence="6" id="KW-0493">Microtubule</keyword>
<dbReference type="EMBL" id="DS113909">
    <property type="protein sequence ID" value="EAX93488.1"/>
    <property type="molecule type" value="Genomic_DNA"/>
</dbReference>
<dbReference type="InterPro" id="IPR040045">
    <property type="entry name" value="DYNC2LI1"/>
</dbReference>
<keyword evidence="5" id="KW-0963">Cytoplasm</keyword>
<keyword evidence="8" id="KW-0243">Dynein</keyword>
<dbReference type="GO" id="GO:0005874">
    <property type="term" value="C:microtubule"/>
    <property type="evidence" value="ECO:0007669"/>
    <property type="project" value="UniProtKB-KW"/>
</dbReference>
<dbReference type="GO" id="GO:0005868">
    <property type="term" value="C:cytoplasmic dynein complex"/>
    <property type="evidence" value="ECO:0000318"/>
    <property type="project" value="GO_Central"/>
</dbReference>
<reference evidence="13" key="1">
    <citation type="submission" date="2006-10" db="EMBL/GenBank/DDBJ databases">
        <authorList>
            <person name="Amadeo P."/>
            <person name="Zhao Q."/>
            <person name="Wortman J."/>
            <person name="Fraser-Liggett C."/>
            <person name="Carlton J."/>
        </authorList>
    </citation>
    <scope>NUCLEOTIDE SEQUENCE</scope>
    <source>
        <strain evidence="13">G3</strain>
    </source>
</reference>
<dbReference type="GO" id="GO:0005525">
    <property type="term" value="F:GTP binding"/>
    <property type="evidence" value="ECO:0007669"/>
    <property type="project" value="InterPro"/>
</dbReference>
<dbReference type="PANTHER" id="PTHR13236:SF0">
    <property type="entry name" value="CYTOPLASMIC DYNEIN 2 LIGHT INTERMEDIATE CHAIN 1"/>
    <property type="match status" value="1"/>
</dbReference>
<evidence type="ECO:0000256" key="12">
    <source>
        <dbReference type="ARBA" id="ARBA00023273"/>
    </source>
</evidence>
<evidence type="ECO:0000256" key="4">
    <source>
        <dbReference type="ARBA" id="ARBA00022473"/>
    </source>
</evidence>
<evidence type="ECO:0000256" key="6">
    <source>
        <dbReference type="ARBA" id="ARBA00022701"/>
    </source>
</evidence>
<dbReference type="GO" id="GO:0036064">
    <property type="term" value="C:ciliary basal body"/>
    <property type="evidence" value="ECO:0000318"/>
    <property type="project" value="GO_Central"/>
</dbReference>
<dbReference type="eggNOG" id="KOG3929">
    <property type="taxonomic scope" value="Eukaryota"/>
</dbReference>
<evidence type="ECO:0000256" key="10">
    <source>
        <dbReference type="ARBA" id="ARBA00023175"/>
    </source>
</evidence>
<dbReference type="FunFam" id="3.40.50.300:FF:004994">
    <property type="entry name" value="Uncharacterized protein"/>
    <property type="match status" value="1"/>
</dbReference>
<dbReference type="VEuPathDB" id="TrichDB:TVAG_407890"/>
<reference evidence="13" key="2">
    <citation type="journal article" date="2007" name="Science">
        <title>Draft genome sequence of the sexually transmitted pathogen Trichomonas vaginalis.</title>
        <authorList>
            <person name="Carlton J.M."/>
            <person name="Hirt R.P."/>
            <person name="Silva J.C."/>
            <person name="Delcher A.L."/>
            <person name="Schatz M."/>
            <person name="Zhao Q."/>
            <person name="Wortman J.R."/>
            <person name="Bidwell S.L."/>
            <person name="Alsmark U.C.M."/>
            <person name="Besteiro S."/>
            <person name="Sicheritz-Ponten T."/>
            <person name="Noel C.J."/>
            <person name="Dacks J.B."/>
            <person name="Foster P.G."/>
            <person name="Simillion C."/>
            <person name="Van de Peer Y."/>
            <person name="Miranda-Saavedra D."/>
            <person name="Barton G.J."/>
            <person name="Westrop G.D."/>
            <person name="Mueller S."/>
            <person name="Dessi D."/>
            <person name="Fiori P.L."/>
            <person name="Ren Q."/>
            <person name="Paulsen I."/>
            <person name="Zhang H."/>
            <person name="Bastida-Corcuera F.D."/>
            <person name="Simoes-Barbosa A."/>
            <person name="Brown M.T."/>
            <person name="Hayes R.D."/>
            <person name="Mukherjee M."/>
            <person name="Okumura C.Y."/>
            <person name="Schneider R."/>
            <person name="Smith A.J."/>
            <person name="Vanacova S."/>
            <person name="Villalvazo M."/>
            <person name="Haas B.J."/>
            <person name="Pertea M."/>
            <person name="Feldblyum T.V."/>
            <person name="Utterback T.R."/>
            <person name="Shu C.L."/>
            <person name="Osoegawa K."/>
            <person name="de Jong P.J."/>
            <person name="Hrdy I."/>
            <person name="Horvathova L."/>
            <person name="Zubacova Z."/>
            <person name="Dolezal P."/>
            <person name="Malik S.B."/>
            <person name="Logsdon J.M. Jr."/>
            <person name="Henze K."/>
            <person name="Gupta A."/>
            <person name="Wang C.C."/>
            <person name="Dunne R.L."/>
            <person name="Upcroft J.A."/>
            <person name="Upcroft P."/>
            <person name="White O."/>
            <person name="Salzberg S.L."/>
            <person name="Tang P."/>
            <person name="Chiu C.-H."/>
            <person name="Lee Y.-S."/>
            <person name="Embley T.M."/>
            <person name="Coombs G.H."/>
            <person name="Mottram J.C."/>
            <person name="Tachezy J."/>
            <person name="Fraser-Liggett C.M."/>
            <person name="Johnson P.J."/>
        </authorList>
    </citation>
    <scope>NUCLEOTIDE SEQUENCE [LARGE SCALE GENOMIC DNA]</scope>
    <source>
        <strain evidence="13">G3</strain>
    </source>
</reference>
<dbReference type="KEGG" id="tva:4751206"/>
<proteinExistence type="inferred from homology"/>
<dbReference type="PANTHER" id="PTHR13236">
    <property type="entry name" value="DYNEIN 2 LIGHT INTERMEDIATE CHAIN, ISOFORM 2"/>
    <property type="match status" value="1"/>
</dbReference>
<keyword evidence="14" id="KW-1185">Reference proteome</keyword>
<dbReference type="Pfam" id="PF00071">
    <property type="entry name" value="Ras"/>
    <property type="match status" value="1"/>
</dbReference>
<dbReference type="GO" id="GO:0045504">
    <property type="term" value="F:dynein heavy chain binding"/>
    <property type="evidence" value="ECO:0000318"/>
    <property type="project" value="GO_Central"/>
</dbReference>
<dbReference type="RefSeq" id="XP_001306418.1">
    <property type="nucleotide sequence ID" value="XM_001306417.1"/>
</dbReference>
<keyword evidence="4" id="KW-0217">Developmental protein</keyword>
<dbReference type="AlphaFoldDB" id="A2FNM0"/>
<dbReference type="GO" id="GO:0035735">
    <property type="term" value="P:intraciliary transport involved in cilium assembly"/>
    <property type="evidence" value="ECO:0000318"/>
    <property type="project" value="GO_Central"/>
</dbReference>
<dbReference type="SMR" id="A2FNM0"/>
<dbReference type="VEuPathDB" id="TrichDB:TVAGG3_0386180"/>
<evidence type="ECO:0000313" key="13">
    <source>
        <dbReference type="EMBL" id="EAX93488.1"/>
    </source>
</evidence>
<evidence type="ECO:0000256" key="9">
    <source>
        <dbReference type="ARBA" id="ARBA00023069"/>
    </source>
</evidence>
<keyword evidence="7" id="KW-0970">Cilium biogenesis/degradation</keyword>
<sequence length="286" mass="31598">MNPDNVVNDLWGQIIEHETEPIKPYGAGDSHVLFVGGEQSGKSSLINQFFGRGDSTYPTLALAYQCCNLKVNGKEKVLHFWELGGGVQMESLIPTIATEDTISGFVVFVCFDLSKSASIIESLEWLDILQMRLKDKQNAIFLAGTHYDLFESKSPQDKEIIVQGLRSIAAEHKVGLVFTSSKMETLINRFKNVIKYVCIANSNVREKSVDFFNPVIVGPGADTELQTSGQEVADMMNKLSAEIAIEKRDKSSNSLKNVITDPGLAEEDIDSLYLAKKAELNSKKAK</sequence>
<dbReference type="InParanoid" id="A2FNM0"/>
<dbReference type="GO" id="GO:0003924">
    <property type="term" value="F:GTPase activity"/>
    <property type="evidence" value="ECO:0007669"/>
    <property type="project" value="InterPro"/>
</dbReference>
<comment type="subcellular location">
    <subcellularLocation>
        <location evidence="1">Cytoplasm</location>
        <location evidence="1">Cytoskeleton</location>
        <location evidence="1">Cilium basal body</location>
    </subcellularLocation>
</comment>
<dbReference type="GO" id="GO:0035721">
    <property type="term" value="P:intraciliary retrograde transport"/>
    <property type="evidence" value="ECO:0000318"/>
    <property type="project" value="GO_Central"/>
</dbReference>
<dbReference type="InterPro" id="IPR001806">
    <property type="entry name" value="Small_GTPase"/>
</dbReference>
<protein>
    <recommendedName>
        <fullName evidence="3">Cytoplasmic dynein 2 light intermediate chain 1</fullName>
    </recommendedName>
</protein>
<evidence type="ECO:0000313" key="14">
    <source>
        <dbReference type="Proteomes" id="UP000001542"/>
    </source>
</evidence>
<keyword evidence="9" id="KW-0969">Cilium</keyword>
<keyword evidence="11" id="KW-0206">Cytoskeleton</keyword>
<accession>A2FNM0</accession>
<evidence type="ECO:0000256" key="1">
    <source>
        <dbReference type="ARBA" id="ARBA00004120"/>
    </source>
</evidence>
<evidence type="ECO:0000256" key="7">
    <source>
        <dbReference type="ARBA" id="ARBA00022794"/>
    </source>
</evidence>
<evidence type="ECO:0000256" key="2">
    <source>
        <dbReference type="ARBA" id="ARBA00006831"/>
    </source>
</evidence>
<keyword evidence="10" id="KW-0505">Motor protein</keyword>
<comment type="similarity">
    <text evidence="2">Belongs to the dynein light intermediate chain family.</text>
</comment>
<name>A2FNM0_TRIV3</name>
<evidence type="ECO:0000256" key="5">
    <source>
        <dbReference type="ARBA" id="ARBA00022490"/>
    </source>
</evidence>